<organism evidence="5">
    <name type="scientific">Micromonas pusilla (strain CCMP1545)</name>
    <name type="common">Picoplanktonic green alga</name>
    <dbReference type="NCBI Taxonomy" id="564608"/>
    <lineage>
        <taxon>Eukaryota</taxon>
        <taxon>Viridiplantae</taxon>
        <taxon>Chlorophyta</taxon>
        <taxon>Mamiellophyceae</taxon>
        <taxon>Mamiellales</taxon>
        <taxon>Mamiellaceae</taxon>
        <taxon>Micromonas</taxon>
    </lineage>
</organism>
<dbReference type="GeneID" id="9683854"/>
<dbReference type="Gene3D" id="3.90.1420.10">
    <property type="entry name" value="Rubisco LSMT, substrate-binding domain"/>
    <property type="match status" value="1"/>
</dbReference>
<dbReference type="CDD" id="cd10527">
    <property type="entry name" value="SET_LSMT"/>
    <property type="match status" value="1"/>
</dbReference>
<dbReference type="AlphaFoldDB" id="C1MSZ6"/>
<sequence length="413" mass="43159">MSNAPWGVRLACRLLQERAKGADSEWAPYLALVPESVPGSPLLYAEEDVKALQYPPAVTEATEMRDAVSSWHARLSNECADALAGADLDAFKAAVSVVHSRTYGIASGDGSGEGYFRALLPLADLLNHGGDEYDDSSVAAVDSTIDGTPTVAAVDSTIDGTPTVAAAVPSKWPPSRCVDNIAWSELGDDGFVSFSATRDVVAGEEALMSYGERSNDHFLMYYGFVPPRNPHDDVIVFADVDHALSWHMVYHPELWEGGGDDEAAVRERAARAAVASVEKSLGDGGDGALARSEPRLKVLPGGRCDARLISLFAAAYAGTEGAQDAGSGGQLARVDVDSAHADVARRCEELLRAMPTTIAEDDDLLSAAAESAPGGGDGGGVADATRSAIAYRRHKKVVLEDAIECLGGGGGEA</sequence>
<dbReference type="PANTHER" id="PTHR13271">
    <property type="entry name" value="UNCHARACTERIZED PUTATIVE METHYLTRANSFERASE"/>
    <property type="match status" value="1"/>
</dbReference>
<proteinExistence type="predicted"/>
<dbReference type="EMBL" id="GG663739">
    <property type="protein sequence ID" value="EEH57223.1"/>
    <property type="molecule type" value="Genomic_DNA"/>
</dbReference>
<dbReference type="Proteomes" id="UP000001876">
    <property type="component" value="Unassembled WGS sequence"/>
</dbReference>
<dbReference type="OMA" id="DNIAWSE"/>
<keyword evidence="2" id="KW-0808">Transferase</keyword>
<accession>C1MSZ6</accession>
<evidence type="ECO:0000256" key="1">
    <source>
        <dbReference type="ARBA" id="ARBA00022603"/>
    </source>
</evidence>
<keyword evidence="3" id="KW-0949">S-adenosyl-L-methionine</keyword>
<dbReference type="KEGG" id="mpp:MICPUCDRAFT_57884"/>
<dbReference type="SUPFAM" id="SSF82199">
    <property type="entry name" value="SET domain"/>
    <property type="match status" value="1"/>
</dbReference>
<gene>
    <name evidence="4" type="ORF">MICPUCDRAFT_57884</name>
</gene>
<dbReference type="GO" id="GO:0016279">
    <property type="term" value="F:protein-lysine N-methyltransferase activity"/>
    <property type="evidence" value="ECO:0007669"/>
    <property type="project" value="TreeGrafter"/>
</dbReference>
<keyword evidence="5" id="KW-1185">Reference proteome</keyword>
<protein>
    <submittedName>
        <fullName evidence="4">Predicted protein</fullName>
    </submittedName>
</protein>
<dbReference type="eggNOG" id="KOG1337">
    <property type="taxonomic scope" value="Eukaryota"/>
</dbReference>
<keyword evidence="1" id="KW-0489">Methyltransferase</keyword>
<dbReference type="RefSeq" id="XP_003058768.1">
    <property type="nucleotide sequence ID" value="XM_003058722.1"/>
</dbReference>
<dbReference type="GO" id="GO:0032259">
    <property type="term" value="P:methylation"/>
    <property type="evidence" value="ECO:0007669"/>
    <property type="project" value="UniProtKB-KW"/>
</dbReference>
<evidence type="ECO:0000313" key="5">
    <source>
        <dbReference type="Proteomes" id="UP000001876"/>
    </source>
</evidence>
<name>C1MSZ6_MICPC</name>
<dbReference type="Gene3D" id="3.90.1410.10">
    <property type="entry name" value="set domain protein methyltransferase, domain 1"/>
    <property type="match status" value="1"/>
</dbReference>
<dbReference type="OrthoDB" id="341421at2759"/>
<evidence type="ECO:0000313" key="4">
    <source>
        <dbReference type="EMBL" id="EEH57223.1"/>
    </source>
</evidence>
<dbReference type="InterPro" id="IPR036464">
    <property type="entry name" value="Rubisco_LSMT_subst-bd_sf"/>
</dbReference>
<evidence type="ECO:0000256" key="2">
    <source>
        <dbReference type="ARBA" id="ARBA00022679"/>
    </source>
</evidence>
<evidence type="ECO:0000256" key="3">
    <source>
        <dbReference type="ARBA" id="ARBA00022691"/>
    </source>
</evidence>
<dbReference type="PANTHER" id="PTHR13271:SF140">
    <property type="entry name" value="SET DOMAIN-CONTAINING PROTEIN"/>
    <property type="match status" value="1"/>
</dbReference>
<reference evidence="4 5" key="1">
    <citation type="journal article" date="2009" name="Science">
        <title>Green evolution and dynamic adaptations revealed by genomes of the marine picoeukaryotes Micromonas.</title>
        <authorList>
            <person name="Worden A.Z."/>
            <person name="Lee J.H."/>
            <person name="Mock T."/>
            <person name="Rouze P."/>
            <person name="Simmons M.P."/>
            <person name="Aerts A.L."/>
            <person name="Allen A.E."/>
            <person name="Cuvelier M.L."/>
            <person name="Derelle E."/>
            <person name="Everett M.V."/>
            <person name="Foulon E."/>
            <person name="Grimwood J."/>
            <person name="Gundlach H."/>
            <person name="Henrissat B."/>
            <person name="Napoli C."/>
            <person name="McDonald S.M."/>
            <person name="Parker M.S."/>
            <person name="Rombauts S."/>
            <person name="Salamov A."/>
            <person name="Von Dassow P."/>
            <person name="Badger J.H."/>
            <person name="Coutinho P.M."/>
            <person name="Demir E."/>
            <person name="Dubchak I."/>
            <person name="Gentemann C."/>
            <person name="Eikrem W."/>
            <person name="Gready J.E."/>
            <person name="John U."/>
            <person name="Lanier W."/>
            <person name="Lindquist E.A."/>
            <person name="Lucas S."/>
            <person name="Mayer K.F."/>
            <person name="Moreau H."/>
            <person name="Not F."/>
            <person name="Otillar R."/>
            <person name="Panaud O."/>
            <person name="Pangilinan J."/>
            <person name="Paulsen I."/>
            <person name="Piegu B."/>
            <person name="Poliakov A."/>
            <person name="Robbens S."/>
            <person name="Schmutz J."/>
            <person name="Toulza E."/>
            <person name="Wyss T."/>
            <person name="Zelensky A."/>
            <person name="Zhou K."/>
            <person name="Armbrust E.V."/>
            <person name="Bhattacharya D."/>
            <person name="Goodenough U.W."/>
            <person name="Van de Peer Y."/>
            <person name="Grigoriev I.V."/>
        </authorList>
    </citation>
    <scope>NUCLEOTIDE SEQUENCE [LARGE SCALE GENOMIC DNA]</scope>
    <source>
        <strain evidence="4 5">CCMP1545</strain>
    </source>
</reference>
<dbReference type="InterPro" id="IPR046341">
    <property type="entry name" value="SET_dom_sf"/>
</dbReference>
<dbReference type="InterPro" id="IPR050600">
    <property type="entry name" value="SETD3_SETD6_MTase"/>
</dbReference>